<protein>
    <submittedName>
        <fullName evidence="3">Putative iron binding protein from the HesB_IscA_SufA family</fullName>
    </submittedName>
</protein>
<dbReference type="AlphaFoldDB" id="L8JMF2"/>
<comment type="similarity">
    <text evidence="1">Belongs to the HesB/IscA family.</text>
</comment>
<keyword evidence="4" id="KW-1185">Reference proteome</keyword>
<proteinExistence type="inferred from homology"/>
<evidence type="ECO:0000259" key="2">
    <source>
        <dbReference type="Pfam" id="PF01521"/>
    </source>
</evidence>
<evidence type="ECO:0000256" key="1">
    <source>
        <dbReference type="ARBA" id="ARBA00006718"/>
    </source>
</evidence>
<dbReference type="InterPro" id="IPR016092">
    <property type="entry name" value="ATAP"/>
</dbReference>
<dbReference type="GO" id="GO:0005737">
    <property type="term" value="C:cytoplasm"/>
    <property type="evidence" value="ECO:0007669"/>
    <property type="project" value="TreeGrafter"/>
</dbReference>
<accession>L8JMF2</accession>
<dbReference type="InterPro" id="IPR035903">
    <property type="entry name" value="HesB-like_dom_sf"/>
</dbReference>
<dbReference type="Pfam" id="PF01521">
    <property type="entry name" value="Fe-S_biosyn"/>
    <property type="match status" value="1"/>
</dbReference>
<dbReference type="STRING" id="1237149.C900_00240"/>
<sequence length="103" mass="11601">MIDNITPVTLTEKAIEEVKNIMNNKNIPEGYSLRIGIKGSGGCAGFNYLLGFDKKKDNDLEYLQDGVTILVEKKHTMYLFGLEVDFYEGSDARGFTFVKPESR</sequence>
<dbReference type="RefSeq" id="WP_009583148.1">
    <property type="nucleotide sequence ID" value="NZ_AMZN01000108.1"/>
</dbReference>
<dbReference type="SUPFAM" id="SSF89360">
    <property type="entry name" value="HesB-like domain"/>
    <property type="match status" value="1"/>
</dbReference>
<reference evidence="3 4" key="1">
    <citation type="submission" date="2012-12" db="EMBL/GenBank/DDBJ databases">
        <title>Genome assembly of Fulvivirga imtechensis AK7.</title>
        <authorList>
            <person name="Nupur N."/>
            <person name="Khatri I."/>
            <person name="Kumar R."/>
            <person name="Subramanian S."/>
            <person name="Pinnaka A."/>
        </authorList>
    </citation>
    <scope>NUCLEOTIDE SEQUENCE [LARGE SCALE GENOMIC DNA]</scope>
    <source>
        <strain evidence="3 4">AK7</strain>
    </source>
</reference>
<dbReference type="NCBIfam" id="TIGR00049">
    <property type="entry name" value="iron-sulfur cluster assembly accessory protein"/>
    <property type="match status" value="1"/>
</dbReference>
<comment type="caution">
    <text evidence="3">The sequence shown here is derived from an EMBL/GenBank/DDBJ whole genome shotgun (WGS) entry which is preliminary data.</text>
</comment>
<feature type="domain" description="Core" evidence="2">
    <location>
        <begin position="8"/>
        <end position="98"/>
    </location>
</feature>
<dbReference type="EMBL" id="AMZN01000108">
    <property type="protein sequence ID" value="ELR68572.1"/>
    <property type="molecule type" value="Genomic_DNA"/>
</dbReference>
<dbReference type="PANTHER" id="PTHR10072">
    <property type="entry name" value="IRON-SULFUR CLUSTER ASSEMBLY PROTEIN"/>
    <property type="match status" value="1"/>
</dbReference>
<dbReference type="Gene3D" id="2.60.300.12">
    <property type="entry name" value="HesB-like domain"/>
    <property type="match status" value="1"/>
</dbReference>
<evidence type="ECO:0000313" key="4">
    <source>
        <dbReference type="Proteomes" id="UP000011135"/>
    </source>
</evidence>
<gene>
    <name evidence="3" type="ORF">C900_00240</name>
</gene>
<dbReference type="GO" id="GO:0016226">
    <property type="term" value="P:iron-sulfur cluster assembly"/>
    <property type="evidence" value="ECO:0007669"/>
    <property type="project" value="InterPro"/>
</dbReference>
<dbReference type="InterPro" id="IPR050322">
    <property type="entry name" value="Fe-S_cluster_asmbl/transfer"/>
</dbReference>
<dbReference type="PANTHER" id="PTHR10072:SF41">
    <property type="entry name" value="IRON-SULFUR CLUSTER ASSEMBLY 1 HOMOLOG, MITOCHONDRIAL"/>
    <property type="match status" value="1"/>
</dbReference>
<name>L8JMF2_9BACT</name>
<evidence type="ECO:0000313" key="3">
    <source>
        <dbReference type="EMBL" id="ELR68572.1"/>
    </source>
</evidence>
<dbReference type="GO" id="GO:0051537">
    <property type="term" value="F:2 iron, 2 sulfur cluster binding"/>
    <property type="evidence" value="ECO:0007669"/>
    <property type="project" value="UniProtKB-ARBA"/>
</dbReference>
<dbReference type="eggNOG" id="COG0316">
    <property type="taxonomic scope" value="Bacteria"/>
</dbReference>
<dbReference type="OrthoDB" id="9801228at2"/>
<dbReference type="Proteomes" id="UP000011135">
    <property type="component" value="Unassembled WGS sequence"/>
</dbReference>
<dbReference type="InterPro" id="IPR000361">
    <property type="entry name" value="ATAP_core_dom"/>
</dbReference>
<organism evidence="3 4">
    <name type="scientific">Fulvivirga imtechensis AK7</name>
    <dbReference type="NCBI Taxonomy" id="1237149"/>
    <lineage>
        <taxon>Bacteria</taxon>
        <taxon>Pseudomonadati</taxon>
        <taxon>Bacteroidota</taxon>
        <taxon>Cytophagia</taxon>
        <taxon>Cytophagales</taxon>
        <taxon>Fulvivirgaceae</taxon>
        <taxon>Fulvivirga</taxon>
    </lineage>
</organism>